<accession>A0ACB8AM91</accession>
<gene>
    <name evidence="1" type="ORF">BJ138DRAFT_1143932</name>
</gene>
<comment type="caution">
    <text evidence="1">The sequence shown here is derived from an EMBL/GenBank/DDBJ whole genome shotgun (WGS) entry which is preliminary data.</text>
</comment>
<dbReference type="EMBL" id="MU267614">
    <property type="protein sequence ID" value="KAH7914392.1"/>
    <property type="molecule type" value="Genomic_DNA"/>
</dbReference>
<keyword evidence="2" id="KW-1185">Reference proteome</keyword>
<name>A0ACB8AM91_9AGAM</name>
<evidence type="ECO:0000313" key="2">
    <source>
        <dbReference type="Proteomes" id="UP000790377"/>
    </source>
</evidence>
<protein>
    <submittedName>
        <fullName evidence="1">Uncharacterized protein</fullName>
    </submittedName>
</protein>
<dbReference type="Proteomes" id="UP000790377">
    <property type="component" value="Unassembled WGS sequence"/>
</dbReference>
<reference evidence="1" key="1">
    <citation type="journal article" date="2021" name="New Phytol.">
        <title>Evolutionary innovations through gain and loss of genes in the ectomycorrhizal Boletales.</title>
        <authorList>
            <person name="Wu G."/>
            <person name="Miyauchi S."/>
            <person name="Morin E."/>
            <person name="Kuo A."/>
            <person name="Drula E."/>
            <person name="Varga T."/>
            <person name="Kohler A."/>
            <person name="Feng B."/>
            <person name="Cao Y."/>
            <person name="Lipzen A."/>
            <person name="Daum C."/>
            <person name="Hundley H."/>
            <person name="Pangilinan J."/>
            <person name="Johnson J."/>
            <person name="Barry K."/>
            <person name="LaButti K."/>
            <person name="Ng V."/>
            <person name="Ahrendt S."/>
            <person name="Min B."/>
            <person name="Choi I.G."/>
            <person name="Park H."/>
            <person name="Plett J.M."/>
            <person name="Magnuson J."/>
            <person name="Spatafora J.W."/>
            <person name="Nagy L.G."/>
            <person name="Henrissat B."/>
            <person name="Grigoriev I.V."/>
            <person name="Yang Z.L."/>
            <person name="Xu J."/>
            <person name="Martin F.M."/>
        </authorList>
    </citation>
    <scope>NUCLEOTIDE SEQUENCE</scope>
    <source>
        <strain evidence="1">ATCC 28755</strain>
    </source>
</reference>
<evidence type="ECO:0000313" key="1">
    <source>
        <dbReference type="EMBL" id="KAH7914392.1"/>
    </source>
</evidence>
<organism evidence="1 2">
    <name type="scientific">Hygrophoropsis aurantiaca</name>
    <dbReference type="NCBI Taxonomy" id="72124"/>
    <lineage>
        <taxon>Eukaryota</taxon>
        <taxon>Fungi</taxon>
        <taxon>Dikarya</taxon>
        <taxon>Basidiomycota</taxon>
        <taxon>Agaricomycotina</taxon>
        <taxon>Agaricomycetes</taxon>
        <taxon>Agaricomycetidae</taxon>
        <taxon>Boletales</taxon>
        <taxon>Coniophorineae</taxon>
        <taxon>Hygrophoropsidaceae</taxon>
        <taxon>Hygrophoropsis</taxon>
    </lineage>
</organism>
<sequence>MIAQQPTPTTSPALSHTSTASPHPSGPVNITQGTTQNFPDPISSIHSPGMSVINSALAPVYAPSPPVRCIVTRHSSPDQANRSGSKKRQTMHVTSDEDSSDDDASISSSSHLHPPAKRKNHHDNRCLTIQHAMRLHLLRTMELETDKDLPDSHIEGTELSSSEPVRFVWDKTPKQSVHNGRMKTRILKDLKANRHLYKYVPDKDFTKKSLESVFDQAFVTFRQKFKAQRDASISIAHKQREDVKAMKARRLSRRKIKLNNRSDIRNKIVAFEHITFDGALQLECMSSEESELDEGIDSGRSIFLRTRGFSWRSTRMQRFFDTLDEEERFDQAQRPKRGGGRKERFVGPVKDGIILPPKGVASWMISKRWMSMMQTLHPEILGMLKEIVVDPPGFDWSQFHALGEESEDEGRLDMGLYSISSEVPSSATTISSSSLVNALAHVS</sequence>
<proteinExistence type="predicted"/>